<organism evidence="5 6">
    <name type="scientific">Hyalangium rubrum</name>
    <dbReference type="NCBI Taxonomy" id="3103134"/>
    <lineage>
        <taxon>Bacteria</taxon>
        <taxon>Pseudomonadati</taxon>
        <taxon>Myxococcota</taxon>
        <taxon>Myxococcia</taxon>
        <taxon>Myxococcales</taxon>
        <taxon>Cystobacterineae</taxon>
        <taxon>Archangiaceae</taxon>
        <taxon>Hyalangium</taxon>
    </lineage>
</organism>
<dbReference type="PANTHER" id="PTHR30024:SF47">
    <property type="entry name" value="TAURINE-BINDING PERIPLASMIC PROTEIN"/>
    <property type="match status" value="1"/>
</dbReference>
<sequence length="319" mass="35386">MQRHGRTRLALLALALAACSSAPQPPLVVGTVPWVGTEPLFLARELGLYPAGQIHLAEYMNTPQRLQAFRNGVIDAVTLTLDDVMILDHFGQEVRVVLVLDASHGADCLMARREVKSLADLKGLRVASEDMTLPTYMLHRALEEVKLRGEDVQRVFHNPEEQETVFQRGTVDAVVSYEPYCTRLEAAGAHRLFDSARIPGEIIDVLVVRESHLRTRPEQVDMLLRGWFAALARFQAAPSESARRMAPRLGLEAPWFLESMAGVRHPSAREQHALLAGEEPRLVETIDRVGAVMVQQQLLPTAPSARRLLDSGPLLRVAP</sequence>
<evidence type="ECO:0000313" key="6">
    <source>
        <dbReference type="Proteomes" id="UP001291309"/>
    </source>
</evidence>
<evidence type="ECO:0000256" key="1">
    <source>
        <dbReference type="ARBA" id="ARBA00004418"/>
    </source>
</evidence>
<dbReference type="PROSITE" id="PS51257">
    <property type="entry name" value="PROKAR_LIPOPROTEIN"/>
    <property type="match status" value="1"/>
</dbReference>
<dbReference type="Gene3D" id="3.40.190.10">
    <property type="entry name" value="Periplasmic binding protein-like II"/>
    <property type="match status" value="2"/>
</dbReference>
<protein>
    <submittedName>
        <fullName evidence="5">ABC transporter substrate-binding protein</fullName>
    </submittedName>
</protein>
<evidence type="ECO:0000313" key="5">
    <source>
        <dbReference type="EMBL" id="MDY7229390.1"/>
    </source>
</evidence>
<evidence type="ECO:0000256" key="2">
    <source>
        <dbReference type="ARBA" id="ARBA00010742"/>
    </source>
</evidence>
<evidence type="ECO:0000256" key="4">
    <source>
        <dbReference type="SAM" id="SignalP"/>
    </source>
</evidence>
<name>A0ABU5HBA0_9BACT</name>
<dbReference type="Pfam" id="PF13379">
    <property type="entry name" value="NMT1_2"/>
    <property type="match status" value="1"/>
</dbReference>
<dbReference type="Proteomes" id="UP001291309">
    <property type="component" value="Unassembled WGS sequence"/>
</dbReference>
<feature type="signal peptide" evidence="4">
    <location>
        <begin position="1"/>
        <end position="22"/>
    </location>
</feature>
<gene>
    <name evidence="5" type="ORF">SYV04_23555</name>
</gene>
<keyword evidence="3 4" id="KW-0732">Signal</keyword>
<reference evidence="5 6" key="1">
    <citation type="submission" date="2023-12" db="EMBL/GenBank/DDBJ databases">
        <title>the genome sequence of Hyalangium sp. s54d21.</title>
        <authorList>
            <person name="Zhang X."/>
        </authorList>
    </citation>
    <scope>NUCLEOTIDE SEQUENCE [LARGE SCALE GENOMIC DNA]</scope>
    <source>
        <strain evidence="6">s54d21</strain>
    </source>
</reference>
<dbReference type="EMBL" id="JAXIVS010000008">
    <property type="protein sequence ID" value="MDY7229390.1"/>
    <property type="molecule type" value="Genomic_DNA"/>
</dbReference>
<proteinExistence type="inferred from homology"/>
<comment type="similarity">
    <text evidence="2">Belongs to the bacterial solute-binding protein SsuA/TauA family.</text>
</comment>
<comment type="caution">
    <text evidence="5">The sequence shown here is derived from an EMBL/GenBank/DDBJ whole genome shotgun (WGS) entry which is preliminary data.</text>
</comment>
<evidence type="ECO:0000256" key="3">
    <source>
        <dbReference type="ARBA" id="ARBA00022729"/>
    </source>
</evidence>
<dbReference type="RefSeq" id="WP_321548116.1">
    <property type="nucleotide sequence ID" value="NZ_JAXIVS010000008.1"/>
</dbReference>
<feature type="chain" id="PRO_5046629947" evidence="4">
    <location>
        <begin position="23"/>
        <end position="319"/>
    </location>
</feature>
<dbReference type="SUPFAM" id="SSF53850">
    <property type="entry name" value="Periplasmic binding protein-like II"/>
    <property type="match status" value="1"/>
</dbReference>
<keyword evidence="6" id="KW-1185">Reference proteome</keyword>
<accession>A0ABU5HBA0</accession>
<dbReference type="PANTHER" id="PTHR30024">
    <property type="entry name" value="ALIPHATIC SULFONATES-BINDING PROTEIN-RELATED"/>
    <property type="match status" value="1"/>
</dbReference>
<comment type="subcellular location">
    <subcellularLocation>
        <location evidence="1">Periplasm</location>
    </subcellularLocation>
</comment>